<dbReference type="GO" id="GO:0005886">
    <property type="term" value="C:plasma membrane"/>
    <property type="evidence" value="ECO:0007669"/>
    <property type="project" value="TreeGrafter"/>
</dbReference>
<keyword evidence="3" id="KW-0472">Membrane</keyword>
<protein>
    <recommendedName>
        <fullName evidence="4">HAMP domain-containing protein</fullName>
    </recommendedName>
</protein>
<dbReference type="RefSeq" id="WP_101313041.1">
    <property type="nucleotide sequence ID" value="NZ_MBPH01000016.1"/>
</dbReference>
<feature type="transmembrane region" description="Helical" evidence="3">
    <location>
        <begin position="12"/>
        <end position="32"/>
    </location>
</feature>
<dbReference type="EMBL" id="MBPK01000019">
    <property type="protein sequence ID" value="PKT81694.1"/>
    <property type="molecule type" value="Genomic_DNA"/>
</dbReference>
<dbReference type="Pfam" id="PF00672">
    <property type="entry name" value="HAMP"/>
    <property type="match status" value="1"/>
</dbReference>
<feature type="non-terminal residue" evidence="5">
    <location>
        <position position="577"/>
    </location>
</feature>
<dbReference type="Gene3D" id="1.10.287.950">
    <property type="entry name" value="Methyl-accepting chemotaxis protein"/>
    <property type="match status" value="1"/>
</dbReference>
<keyword evidence="6" id="KW-1185">Reference proteome</keyword>
<comment type="caution">
    <text evidence="5">The sequence shown here is derived from an EMBL/GenBank/DDBJ whole genome shotgun (WGS) entry which is preliminary data.</text>
</comment>
<reference evidence="5 6" key="1">
    <citation type="submission" date="2016-07" db="EMBL/GenBank/DDBJ databases">
        <title>Detection of Helicobacter winghamensis from caecal content of red fox (Vulpes vulpes).</title>
        <authorList>
            <person name="Zanoni R.G."/>
            <person name="Florio D."/>
            <person name="Caffara M."/>
            <person name="Renzi M."/>
            <person name="Parisi A."/>
            <person name="Pasquali F."/>
            <person name="Manfreda G."/>
        </authorList>
    </citation>
    <scope>NUCLEOTIDE SEQUENCE [LARGE SCALE GENOMIC DNA]</scope>
    <source>
        <strain evidence="5 6">295_13</strain>
    </source>
</reference>
<feature type="transmembrane region" description="Helical" evidence="3">
    <location>
        <begin position="325"/>
        <end position="348"/>
    </location>
</feature>
<feature type="domain" description="HAMP" evidence="4">
    <location>
        <begin position="411"/>
        <end position="461"/>
    </location>
</feature>
<dbReference type="InterPro" id="IPR051310">
    <property type="entry name" value="MCP_chemotaxis"/>
</dbReference>
<keyword evidence="3" id="KW-1133">Transmembrane helix</keyword>
<keyword evidence="1" id="KW-0145">Chemotaxis</keyword>
<dbReference type="GO" id="GO:0004888">
    <property type="term" value="F:transmembrane signaling receptor activity"/>
    <property type="evidence" value="ECO:0007669"/>
    <property type="project" value="TreeGrafter"/>
</dbReference>
<proteinExistence type="inferred from homology"/>
<evidence type="ECO:0000313" key="6">
    <source>
        <dbReference type="Proteomes" id="UP000233350"/>
    </source>
</evidence>
<evidence type="ECO:0000256" key="1">
    <source>
        <dbReference type="ARBA" id="ARBA00022500"/>
    </source>
</evidence>
<dbReference type="PROSITE" id="PS50885">
    <property type="entry name" value="HAMP"/>
    <property type="match status" value="1"/>
</dbReference>
<evidence type="ECO:0000256" key="2">
    <source>
        <dbReference type="ARBA" id="ARBA00029447"/>
    </source>
</evidence>
<keyword evidence="3" id="KW-0812">Transmembrane</keyword>
<comment type="similarity">
    <text evidence="2">Belongs to the methyl-accepting chemotaxis (MCP) protein family.</text>
</comment>
<dbReference type="AlphaFoldDB" id="A0A2N3PK13"/>
<evidence type="ECO:0000313" key="5">
    <source>
        <dbReference type="EMBL" id="PKT81694.1"/>
    </source>
</evidence>
<accession>A0A2N3PK13</accession>
<dbReference type="GO" id="GO:0006935">
    <property type="term" value="P:chemotaxis"/>
    <property type="evidence" value="ECO:0007669"/>
    <property type="project" value="UniProtKB-KW"/>
</dbReference>
<dbReference type="PANTHER" id="PTHR43531">
    <property type="entry name" value="PROTEIN ICFG"/>
    <property type="match status" value="1"/>
</dbReference>
<name>A0A2N3PK13_9HELI</name>
<organism evidence="5 6">
    <name type="scientific">Helicobacter winghamensis</name>
    <dbReference type="NCBI Taxonomy" id="157268"/>
    <lineage>
        <taxon>Bacteria</taxon>
        <taxon>Pseudomonadati</taxon>
        <taxon>Campylobacterota</taxon>
        <taxon>Epsilonproteobacteria</taxon>
        <taxon>Campylobacterales</taxon>
        <taxon>Helicobacteraceae</taxon>
        <taxon>Helicobacter</taxon>
    </lineage>
</organism>
<evidence type="ECO:0000259" key="4">
    <source>
        <dbReference type="PROSITE" id="PS50885"/>
    </source>
</evidence>
<dbReference type="GO" id="GO:0007165">
    <property type="term" value="P:signal transduction"/>
    <property type="evidence" value="ECO:0007669"/>
    <property type="project" value="InterPro"/>
</dbReference>
<sequence>MNLHKLKLGTKIVSTILFVIVICLGIMSYVVISRSATIQLQETHKLLNNTAARFSNLVGGYLNEMFAVLESQQDTISGMIDRNAREEVLQDAVGTMLDSSGVADYGYLYVIDPMYSGENIRNENFKAANGKMLILVTDSDIRNLGGIKSLKADNAIIEIPSVLKALQSGEPNIGIPALRNIAEQGESVGVAMNYPLKNKSGEIVAVLGLFVNLNAISKDINTQERSVFKGDYKAIMTADGIIAAHINQNALGKALNEINPHESTKRIMQAAKEGKDGIYEYFNAQGNESLTAINTFQIGRESMNTHWSAFVTAPIDSITEPVRSLTTIIVVCTLIALAIIGLTLFFYIRTQVITRINTLYNLLFGFFKYLNYETKTPPAFIKPRAEDEIGLMTVAINENIQKTQKGLEQDTQAVKESIETANRIESGDLTARITAQPYNPQLNELKKVLNKMLQTLENKIGSDTNEIERVFQSYTNLDFTTEVKDAKGGVEITTNTLGQEIKTMLTTSANFASALNTKSKNLEEMMDKLVEGSHHQASSLEQTAQAIEQITSSMQNVSSKTQEVINQSSDIKNVVGV</sequence>
<dbReference type="Proteomes" id="UP000233350">
    <property type="component" value="Unassembled WGS sequence"/>
</dbReference>
<evidence type="ECO:0000256" key="3">
    <source>
        <dbReference type="SAM" id="Phobius"/>
    </source>
</evidence>
<gene>
    <name evidence="5" type="ORF">BCM31_00895</name>
</gene>
<dbReference type="InterPro" id="IPR003660">
    <property type="entry name" value="HAMP_dom"/>
</dbReference>
<dbReference type="Gene3D" id="3.30.450.20">
    <property type="entry name" value="PAS domain"/>
    <property type="match status" value="1"/>
</dbReference>
<dbReference type="STRING" id="556267.HWAG_01546"/>
<dbReference type="PANTHER" id="PTHR43531:SF11">
    <property type="entry name" value="METHYL-ACCEPTING CHEMOTAXIS PROTEIN 3"/>
    <property type="match status" value="1"/>
</dbReference>
<dbReference type="OrthoDB" id="5348717at2"/>